<dbReference type="PANTHER" id="PTHR46297">
    <property type="entry name" value="ZINC FINGER CCCH-TYPE WITH G PATCH DOMAIN-CONTAINING PROTEIN"/>
    <property type="match status" value="1"/>
</dbReference>
<dbReference type="PANTHER" id="PTHR46297:SF1">
    <property type="entry name" value="ZINC FINGER CCCH-TYPE WITH G PATCH DOMAIN-CONTAINING PROTEIN"/>
    <property type="match status" value="1"/>
</dbReference>
<dbReference type="AlphaFoldDB" id="A0A8K0A9X3"/>
<feature type="region of interest" description="Disordered" evidence="4">
    <location>
        <begin position="53"/>
        <end position="80"/>
    </location>
</feature>
<comment type="subcellular location">
    <subcellularLocation>
        <location evidence="1">Nucleus</location>
    </subcellularLocation>
</comment>
<evidence type="ECO:0000313" key="5">
    <source>
        <dbReference type="EMBL" id="CAH1272040.1"/>
    </source>
</evidence>
<evidence type="ECO:0000256" key="1">
    <source>
        <dbReference type="ARBA" id="ARBA00004123"/>
    </source>
</evidence>
<accession>A0A8K0A9X3</accession>
<feature type="coiled-coil region" evidence="3">
    <location>
        <begin position="129"/>
        <end position="188"/>
    </location>
</feature>
<gene>
    <name evidence="5" type="primary">Hypp4760</name>
    <name evidence="5" type="ORF">BLAG_LOCUS23818</name>
</gene>
<dbReference type="GO" id="GO:0005634">
    <property type="term" value="C:nucleus"/>
    <property type="evidence" value="ECO:0007669"/>
    <property type="project" value="UniProtKB-SubCell"/>
</dbReference>
<name>A0A8K0A9X3_BRALA</name>
<keyword evidence="6" id="KW-1185">Reference proteome</keyword>
<dbReference type="GO" id="GO:0001227">
    <property type="term" value="F:DNA-binding transcription repressor activity, RNA polymerase II-specific"/>
    <property type="evidence" value="ECO:0007669"/>
    <property type="project" value="TreeGrafter"/>
</dbReference>
<protein>
    <submittedName>
        <fullName evidence="5">Hypp4760 protein</fullName>
    </submittedName>
</protein>
<evidence type="ECO:0000256" key="2">
    <source>
        <dbReference type="ARBA" id="ARBA00023242"/>
    </source>
</evidence>
<evidence type="ECO:0000313" key="6">
    <source>
        <dbReference type="Proteomes" id="UP000838412"/>
    </source>
</evidence>
<keyword evidence="3" id="KW-0175">Coiled coil</keyword>
<evidence type="ECO:0000256" key="4">
    <source>
        <dbReference type="SAM" id="MobiDB-lite"/>
    </source>
</evidence>
<dbReference type="Proteomes" id="UP000838412">
    <property type="component" value="Chromosome 8"/>
</dbReference>
<keyword evidence="2" id="KW-0539">Nucleus</keyword>
<dbReference type="GO" id="GO:0000978">
    <property type="term" value="F:RNA polymerase II cis-regulatory region sequence-specific DNA binding"/>
    <property type="evidence" value="ECO:0007669"/>
    <property type="project" value="TreeGrafter"/>
</dbReference>
<evidence type="ECO:0000256" key="3">
    <source>
        <dbReference type="SAM" id="Coils"/>
    </source>
</evidence>
<organism evidence="5 6">
    <name type="scientific">Branchiostoma lanceolatum</name>
    <name type="common">Common lancelet</name>
    <name type="synonym">Amphioxus lanceolatum</name>
    <dbReference type="NCBI Taxonomy" id="7740"/>
    <lineage>
        <taxon>Eukaryota</taxon>
        <taxon>Metazoa</taxon>
        <taxon>Chordata</taxon>
        <taxon>Cephalochordata</taxon>
        <taxon>Leptocardii</taxon>
        <taxon>Amphioxiformes</taxon>
        <taxon>Branchiostomatidae</taxon>
        <taxon>Branchiostoma</taxon>
    </lineage>
</organism>
<reference evidence="5" key="1">
    <citation type="submission" date="2022-01" db="EMBL/GenBank/DDBJ databases">
        <authorList>
            <person name="Braso-Vives M."/>
        </authorList>
    </citation>
    <scope>NUCLEOTIDE SEQUENCE</scope>
</reference>
<sequence length="201" mass="22329">MHATPQTTSVALVHLDNISRATSHRIAKWCPKQHNRELVAVIRRQGHLSGIHGIQCQSSKEDVTPTPASGGDIAQNPPSPPCELTPCPGKPNPEFTYLRGLVTIYHHLHCSAEESGLQEGMLDLCTPVMLQVHEEINSLQKALVKLKEQHLRNAGRDATAAAQFQAKISATEHQLERLRARERELQQEQGARKSHKKLSVF</sequence>
<proteinExistence type="predicted"/>
<dbReference type="EMBL" id="OV696693">
    <property type="protein sequence ID" value="CAH1272040.1"/>
    <property type="molecule type" value="Genomic_DNA"/>
</dbReference>